<dbReference type="InterPro" id="IPR016156">
    <property type="entry name" value="FAD/NAD-linked_Rdtase_dimer_sf"/>
</dbReference>
<sequence>MNTERPAHTVVIVGAGQAGGMLAGLLRQQKFTGRVLMYGAEPVPPYHRPPLSKKYDGEDYVQWLRPESFYADNDIELRLGDPVVGLDRVDKSVTTRSGHTVRYDTLVLATGASPRALPVPGADLSGVLALRTLADATELRTAVLAGARMAIVGAGYVGLEVAAAARARGCEVTVIEREDRVLARVASPELSRILTDSHRARGTRIITGADVGEILGHNGRVRAIRLGDGTEIDCDAVVVGIGAAPEDSLARSAGVECMAGVVVDTASRTSDHAILAIGDVTHRLHEGLGALVRLESIPSATEQARQAAAVITGAPVPPHEVPWFWSDQFDLKMKMAGVLTPGTEAVLRGDPSTGSCALFHLDADGSARCVETINAPADFMAGKKFIGTGAPLNRSALADPSISLRDAATGAAPTPVAAGARTERRRN</sequence>
<dbReference type="InterPro" id="IPR050446">
    <property type="entry name" value="FAD-oxidoreductase/Apoptosis"/>
</dbReference>
<dbReference type="Gene3D" id="3.50.50.60">
    <property type="entry name" value="FAD/NAD(P)-binding domain"/>
    <property type="match status" value="2"/>
</dbReference>
<evidence type="ECO:0000259" key="6">
    <source>
        <dbReference type="Pfam" id="PF07992"/>
    </source>
</evidence>
<comment type="caution">
    <text evidence="8">The sequence shown here is derived from an EMBL/GenBank/DDBJ whole genome shotgun (WGS) entry which is preliminary data.</text>
</comment>
<dbReference type="PANTHER" id="PTHR43557:SF2">
    <property type="entry name" value="RIESKE DOMAIN-CONTAINING PROTEIN-RELATED"/>
    <property type="match status" value="1"/>
</dbReference>
<keyword evidence="3" id="KW-0274">FAD</keyword>
<dbReference type="RefSeq" id="WP_104380541.1">
    <property type="nucleotide sequence ID" value="NZ_PSZC01000025.1"/>
</dbReference>
<evidence type="ECO:0000256" key="5">
    <source>
        <dbReference type="SAM" id="MobiDB-lite"/>
    </source>
</evidence>
<name>A0A2S6AIP1_9NOCA</name>
<keyword evidence="2" id="KW-0285">Flavoprotein</keyword>
<evidence type="ECO:0000256" key="4">
    <source>
        <dbReference type="ARBA" id="ARBA00023002"/>
    </source>
</evidence>
<dbReference type="GO" id="GO:0016651">
    <property type="term" value="F:oxidoreductase activity, acting on NAD(P)H"/>
    <property type="evidence" value="ECO:0007669"/>
    <property type="project" value="TreeGrafter"/>
</dbReference>
<evidence type="ECO:0000313" key="9">
    <source>
        <dbReference type="Proteomes" id="UP000239874"/>
    </source>
</evidence>
<dbReference type="InterPro" id="IPR036188">
    <property type="entry name" value="FAD/NAD-bd_sf"/>
</dbReference>
<accession>A0A2S6AIP1</accession>
<feature type="compositionally biased region" description="Low complexity" evidence="5">
    <location>
        <begin position="408"/>
        <end position="420"/>
    </location>
</feature>
<dbReference type="Proteomes" id="UP000239874">
    <property type="component" value="Unassembled WGS sequence"/>
</dbReference>
<reference evidence="8 9" key="1">
    <citation type="submission" date="2018-02" db="EMBL/GenBank/DDBJ databases">
        <title>8 Nocardia nova and 1 Nocardia cyriacigeorgica strain used for evolution to TMP-SMX.</title>
        <authorList>
            <person name="Mehta H."/>
            <person name="Weng J."/>
            <person name="Shamoo Y."/>
        </authorList>
    </citation>
    <scope>NUCLEOTIDE SEQUENCE [LARGE SCALE GENOMIC DNA]</scope>
    <source>
        <strain evidence="8 9">MDA3139</strain>
    </source>
</reference>
<dbReference type="EMBL" id="PSZC01000025">
    <property type="protein sequence ID" value="PPJ35093.1"/>
    <property type="molecule type" value="Genomic_DNA"/>
</dbReference>
<feature type="domain" description="FAD/NAD(P)-binding" evidence="6">
    <location>
        <begin position="9"/>
        <end position="304"/>
    </location>
</feature>
<dbReference type="PRINTS" id="PR00368">
    <property type="entry name" value="FADPNR"/>
</dbReference>
<feature type="region of interest" description="Disordered" evidence="5">
    <location>
        <begin position="408"/>
        <end position="427"/>
    </location>
</feature>
<dbReference type="Pfam" id="PF14759">
    <property type="entry name" value="Reductase_C"/>
    <property type="match status" value="1"/>
</dbReference>
<dbReference type="SUPFAM" id="SSF55424">
    <property type="entry name" value="FAD/NAD-linked reductases, dimerisation (C-terminal) domain"/>
    <property type="match status" value="1"/>
</dbReference>
<evidence type="ECO:0000256" key="1">
    <source>
        <dbReference type="ARBA" id="ARBA00001974"/>
    </source>
</evidence>
<dbReference type="InterPro" id="IPR023753">
    <property type="entry name" value="FAD/NAD-binding_dom"/>
</dbReference>
<keyword evidence="4" id="KW-0560">Oxidoreductase</keyword>
<proteinExistence type="predicted"/>
<evidence type="ECO:0000256" key="2">
    <source>
        <dbReference type="ARBA" id="ARBA00022630"/>
    </source>
</evidence>
<evidence type="ECO:0000256" key="3">
    <source>
        <dbReference type="ARBA" id="ARBA00022827"/>
    </source>
</evidence>
<evidence type="ECO:0000313" key="8">
    <source>
        <dbReference type="EMBL" id="PPJ35093.1"/>
    </source>
</evidence>
<comment type="cofactor">
    <cofactor evidence="1">
        <name>FAD</name>
        <dbReference type="ChEBI" id="CHEBI:57692"/>
    </cofactor>
</comment>
<feature type="domain" description="Reductase C-terminal" evidence="7">
    <location>
        <begin position="323"/>
        <end position="407"/>
    </location>
</feature>
<dbReference type="Gene3D" id="3.30.390.30">
    <property type="match status" value="1"/>
</dbReference>
<dbReference type="SUPFAM" id="SSF51905">
    <property type="entry name" value="FAD/NAD(P)-binding domain"/>
    <property type="match status" value="2"/>
</dbReference>
<organism evidence="8 9">
    <name type="scientific">Nocardia nova</name>
    <dbReference type="NCBI Taxonomy" id="37330"/>
    <lineage>
        <taxon>Bacteria</taxon>
        <taxon>Bacillati</taxon>
        <taxon>Actinomycetota</taxon>
        <taxon>Actinomycetes</taxon>
        <taxon>Mycobacteriales</taxon>
        <taxon>Nocardiaceae</taxon>
        <taxon>Nocardia</taxon>
    </lineage>
</organism>
<dbReference type="AlphaFoldDB" id="A0A2S6AIP1"/>
<evidence type="ECO:0000259" key="7">
    <source>
        <dbReference type="Pfam" id="PF14759"/>
    </source>
</evidence>
<protein>
    <submittedName>
        <fullName evidence="8">Ferredoxin reductase</fullName>
    </submittedName>
</protein>
<dbReference type="PANTHER" id="PTHR43557">
    <property type="entry name" value="APOPTOSIS-INDUCING FACTOR 1"/>
    <property type="match status" value="1"/>
</dbReference>
<dbReference type="InterPro" id="IPR028202">
    <property type="entry name" value="Reductase_C"/>
</dbReference>
<dbReference type="Pfam" id="PF07992">
    <property type="entry name" value="Pyr_redox_2"/>
    <property type="match status" value="1"/>
</dbReference>
<dbReference type="PRINTS" id="PR00411">
    <property type="entry name" value="PNDRDTASEI"/>
</dbReference>
<gene>
    <name evidence="8" type="ORF">C5E45_27835</name>
</gene>
<dbReference type="GO" id="GO:0005737">
    <property type="term" value="C:cytoplasm"/>
    <property type="evidence" value="ECO:0007669"/>
    <property type="project" value="TreeGrafter"/>
</dbReference>